<protein>
    <submittedName>
        <fullName evidence="3">Uncharacterized protein</fullName>
    </submittedName>
</protein>
<gene>
    <name evidence="3" type="ORF">G7082_00130</name>
</gene>
<dbReference type="RefSeq" id="WP_166033158.1">
    <property type="nucleotide sequence ID" value="NZ_CP049887.1"/>
</dbReference>
<keyword evidence="2" id="KW-0812">Transmembrane</keyword>
<feature type="transmembrane region" description="Helical" evidence="2">
    <location>
        <begin position="45"/>
        <end position="65"/>
    </location>
</feature>
<evidence type="ECO:0000256" key="2">
    <source>
        <dbReference type="SAM" id="Phobius"/>
    </source>
</evidence>
<organism evidence="3 4">
    <name type="scientific">Vagococcus hydrophili</name>
    <dbReference type="NCBI Taxonomy" id="2714947"/>
    <lineage>
        <taxon>Bacteria</taxon>
        <taxon>Bacillati</taxon>
        <taxon>Bacillota</taxon>
        <taxon>Bacilli</taxon>
        <taxon>Lactobacillales</taxon>
        <taxon>Enterococcaceae</taxon>
        <taxon>Vagococcus</taxon>
    </lineage>
</organism>
<keyword evidence="2" id="KW-0472">Membrane</keyword>
<evidence type="ECO:0000313" key="4">
    <source>
        <dbReference type="Proteomes" id="UP000501747"/>
    </source>
</evidence>
<evidence type="ECO:0000256" key="1">
    <source>
        <dbReference type="SAM" id="MobiDB-lite"/>
    </source>
</evidence>
<reference evidence="3 4" key="1">
    <citation type="submission" date="2020-03" db="EMBL/GenBank/DDBJ databases">
        <title>Vagococcus sp. nov., isolated from beetles.</title>
        <authorList>
            <person name="Hyun D.-W."/>
            <person name="Bae J.-W."/>
        </authorList>
    </citation>
    <scope>NUCLEOTIDE SEQUENCE [LARGE SCALE GENOMIC DNA]</scope>
    <source>
        <strain evidence="3 4">HDW17B</strain>
    </source>
</reference>
<accession>A0A6G8APW7</accession>
<dbReference type="Proteomes" id="UP000501747">
    <property type="component" value="Chromosome"/>
</dbReference>
<feature type="transmembrane region" description="Helical" evidence="2">
    <location>
        <begin position="12"/>
        <end position="33"/>
    </location>
</feature>
<evidence type="ECO:0000313" key="3">
    <source>
        <dbReference type="EMBL" id="QIL47046.1"/>
    </source>
</evidence>
<keyword evidence="4" id="KW-1185">Reference proteome</keyword>
<dbReference type="KEGG" id="vhy:G7082_00130"/>
<dbReference type="AlphaFoldDB" id="A0A6G8APW7"/>
<keyword evidence="2" id="KW-1133">Transmembrane helix</keyword>
<proteinExistence type="predicted"/>
<feature type="region of interest" description="Disordered" evidence="1">
    <location>
        <begin position="168"/>
        <end position="190"/>
    </location>
</feature>
<sequence>MIKFIKDVFRESIVTLLSTAISTSLTVFGVKYFEKTYEINIDSKYVISVIVIIVILAISNLCRLIHKRKIDNIQEPDQMFFSTIIPDGVLTIKNNLEMYKINVQINNNRHHNQFENIEPAYSVIDVDGPFCPECELDLKEKRTFFGLYKHYCSREHVTFKSKYSSNSMREHKKTDYNKELRDNGIKNLSD</sequence>
<dbReference type="EMBL" id="CP049887">
    <property type="protein sequence ID" value="QIL47046.1"/>
    <property type="molecule type" value="Genomic_DNA"/>
</dbReference>
<name>A0A6G8APW7_9ENTE</name>